<dbReference type="Pfam" id="PF00644">
    <property type="entry name" value="PARP"/>
    <property type="match status" value="1"/>
</dbReference>
<dbReference type="Pfam" id="PF00179">
    <property type="entry name" value="UQ_con"/>
    <property type="match status" value="1"/>
</dbReference>
<name>G2RHV4_THETT</name>
<feature type="region of interest" description="Disordered" evidence="5">
    <location>
        <begin position="366"/>
        <end position="386"/>
    </location>
</feature>
<feature type="domain" description="UBC core" evidence="6">
    <location>
        <begin position="1029"/>
        <end position="1207"/>
    </location>
</feature>
<feature type="compositionally biased region" description="Basic and acidic residues" evidence="5">
    <location>
        <begin position="959"/>
        <end position="971"/>
    </location>
</feature>
<evidence type="ECO:0000259" key="6">
    <source>
        <dbReference type="PROSITE" id="PS50127"/>
    </source>
</evidence>
<keyword evidence="4" id="KW-0520">NAD</keyword>
<dbReference type="GO" id="GO:0003950">
    <property type="term" value="F:NAD+ poly-ADP-ribosyltransferase activity"/>
    <property type="evidence" value="ECO:0007669"/>
    <property type="project" value="InterPro"/>
</dbReference>
<dbReference type="Proteomes" id="UP000008181">
    <property type="component" value="Chromosome 6"/>
</dbReference>
<dbReference type="PROSITE" id="PS50127">
    <property type="entry name" value="UBC_2"/>
    <property type="match status" value="1"/>
</dbReference>
<dbReference type="HOGENOM" id="CLU_003143_1_0_1"/>
<protein>
    <recommendedName>
        <fullName evidence="6">UBC core domain-containing protein</fullName>
    </recommendedName>
</protein>
<dbReference type="FunFam" id="3.10.110.10:FF:000107">
    <property type="entry name" value="Ubiquitin conjugating enzyme, putative"/>
    <property type="match status" value="1"/>
</dbReference>
<feature type="compositionally biased region" description="Polar residues" evidence="5">
    <location>
        <begin position="886"/>
        <end position="907"/>
    </location>
</feature>
<feature type="region of interest" description="Disordered" evidence="5">
    <location>
        <begin position="959"/>
        <end position="979"/>
    </location>
</feature>
<keyword evidence="3" id="KW-0548">Nucleotidyltransferase</keyword>
<dbReference type="InterPro" id="IPR051838">
    <property type="entry name" value="ARTD_PARP"/>
</dbReference>
<evidence type="ECO:0000313" key="7">
    <source>
        <dbReference type="EMBL" id="AEO71416.1"/>
    </source>
</evidence>
<accession>G2RHV4</accession>
<feature type="region of interest" description="Disordered" evidence="5">
    <location>
        <begin position="868"/>
        <end position="910"/>
    </location>
</feature>
<evidence type="ECO:0000256" key="5">
    <source>
        <dbReference type="SAM" id="MobiDB-lite"/>
    </source>
</evidence>
<evidence type="ECO:0000256" key="3">
    <source>
        <dbReference type="ARBA" id="ARBA00022695"/>
    </source>
</evidence>
<dbReference type="SUPFAM" id="SSF54495">
    <property type="entry name" value="UBC-like"/>
    <property type="match status" value="1"/>
</dbReference>
<dbReference type="SUPFAM" id="SSF56399">
    <property type="entry name" value="ADP-ribosylation"/>
    <property type="match status" value="1"/>
</dbReference>
<proteinExistence type="predicted"/>
<dbReference type="RefSeq" id="XP_003657752.1">
    <property type="nucleotide sequence ID" value="XM_003657704.1"/>
</dbReference>
<dbReference type="CDD" id="cd23802">
    <property type="entry name" value="UBCc_UBE2Q"/>
    <property type="match status" value="1"/>
</dbReference>
<reference evidence="7 8" key="1">
    <citation type="journal article" date="2011" name="Nat. Biotechnol.">
        <title>Comparative genomic analysis of the thermophilic biomass-degrading fungi Myceliophthora thermophila and Thielavia terrestris.</title>
        <authorList>
            <person name="Berka R.M."/>
            <person name="Grigoriev I.V."/>
            <person name="Otillar R."/>
            <person name="Salamov A."/>
            <person name="Grimwood J."/>
            <person name="Reid I."/>
            <person name="Ishmael N."/>
            <person name="John T."/>
            <person name="Darmond C."/>
            <person name="Moisan M.-C."/>
            <person name="Henrissat B."/>
            <person name="Coutinho P.M."/>
            <person name="Lombard V."/>
            <person name="Natvig D.O."/>
            <person name="Lindquist E."/>
            <person name="Schmutz J."/>
            <person name="Lucas S."/>
            <person name="Harris P."/>
            <person name="Powlowski J."/>
            <person name="Bellemare A."/>
            <person name="Taylor D."/>
            <person name="Butler G."/>
            <person name="de Vries R.P."/>
            <person name="Allijn I.E."/>
            <person name="van den Brink J."/>
            <person name="Ushinsky S."/>
            <person name="Storms R."/>
            <person name="Powell A.J."/>
            <person name="Paulsen I.T."/>
            <person name="Elbourne L.D.H."/>
            <person name="Baker S.E."/>
            <person name="Magnuson J."/>
            <person name="LaBoissiere S."/>
            <person name="Clutterbuck A.J."/>
            <person name="Martinez D."/>
            <person name="Wogulis M."/>
            <person name="de Leon A.L."/>
            <person name="Rey M.W."/>
            <person name="Tsang A."/>
        </authorList>
    </citation>
    <scope>NUCLEOTIDE SEQUENCE [LARGE SCALE GENOMIC DNA]</scope>
    <source>
        <strain evidence="8">ATCC 38088 / NRRL 8126</strain>
    </source>
</reference>
<evidence type="ECO:0000256" key="4">
    <source>
        <dbReference type="ARBA" id="ARBA00023027"/>
    </source>
</evidence>
<sequence>MSLKKLKSDVATAAKKVAANGIAGIVSVTNGDSDGEVVIMYRHESLAADVRIQALAQDLGDYPDGNRFLLWTDESDPAPHVVAAIKAAQDYLVGMSVYEMVSELASRLDKEIRRALDGGGESATEAEQGNDEPAQDDDDYDAAYDSDYPSDGDEFGLPTSAPRGSLFGTTPTELNKPLLQRIRRDLRRVKQAGYKVGLLDGFGKDDTRGVVSLSIRIDKLAISSQALEAWDVNPTEYLVLLLCFVKPYQPLDRILNQPVSQTQVKFHVGKCARYKPSINHARRLFADDCSLALASSTARAKHLDSDSDDFQKLFISNSLEQFLRESFVSLLKLRESRGLGWDEANELLRTSIGLCSEDQGLPEPLQGRDSGCSSPVKVSAPEHHGPLGRDHLMENLPASERSFPLIAMQFVTRYFVDCTKYCLRCHRRLKEDFEALRPYVCADGLCLFQYMAMGLGPAIEHEILTEPYVVDLLVSLCYAAAEPHPGSLRPTPMQQSTTPPKLSMRTPPVGLRLRVPHFSNATADPLKAITAAGNTRLVLEEGGARRFDGGLAPGGWLAFRKPGRTVAHHARIQEVFKATRTVIIEVKGHSDTSSAKSWNPVPPPPPNALEDGIVDVFLYDTDFDALSDVDKGIAIRNILDTLPPILDIEDWLADHPYSSIRDMDRISPAAASLLQWIVSSNRSCIFQVDRSREVAGRWRGQIGASAGTLPPAGRGRNREHERILGMDGWVQFRFAQGSPDKELRFNRALQEVAARKHMKENPTIFAWHGSRLSNWHSILRTGLDYRDVTSGRAFGNGVYFSPRSSISTGYAYMGSQWPNSDLRITSCLSLNEIINAPDEFVSCTPHYVVSQPDWHQCRYLFVQTQSFGPSRPGPQRGQNLPRKQGPLQQSASSQTFYPQPHSHQVYGQSEKPLKIPLSAIPLRTINRTDAVAPGPAKRTVQRLEESDDEDAEEMAILFSDDKLDTAQDPPKKKSASRASSVVTAEVEDIVATGPPTPASIDHLLTDFVPGSLDLSTLPRLAPPSFATDSGTKSLSRELVRLQNIQATTPLHELGWYMDFDQVSNLYQWIVELHSFDASLPLARDMKKSGIGSIVMEVRFGPDFPFSPPFVRVVRPRFLPFMNGGGGHVTAGGAMCMELLTATGWSPANSMESVFLQVRVALCSTDPQPARLDPAVLQMGKARGLRQAGPWMDYGIAEAIEAFIRAANAHGWTVPANLRVTANGV</sequence>
<evidence type="ECO:0000256" key="1">
    <source>
        <dbReference type="ARBA" id="ARBA00022676"/>
    </source>
</evidence>
<dbReference type="AlphaFoldDB" id="G2RHV4"/>
<dbReference type="InterPro" id="IPR016135">
    <property type="entry name" value="UBQ-conjugating_enzyme/RWD"/>
</dbReference>
<gene>
    <name evidence="7" type="ORF">THITE_124398</name>
</gene>
<dbReference type="InterPro" id="IPR000608">
    <property type="entry name" value="UBC"/>
</dbReference>
<dbReference type="OrthoDB" id="109543at2759"/>
<dbReference type="InterPro" id="IPR012317">
    <property type="entry name" value="Poly(ADP-ribose)pol_cat_dom"/>
</dbReference>
<dbReference type="PANTHER" id="PTHR21328">
    <property type="entry name" value="POLY ADP-RIBOSE POLYMERASE FAMILY, MEMBER PARP"/>
    <property type="match status" value="1"/>
</dbReference>
<dbReference type="GeneID" id="11522245"/>
<dbReference type="KEGG" id="ttt:THITE_124398"/>
<dbReference type="EMBL" id="CP003014">
    <property type="protein sequence ID" value="AEO71416.1"/>
    <property type="molecule type" value="Genomic_DNA"/>
</dbReference>
<evidence type="ECO:0000313" key="8">
    <source>
        <dbReference type="Proteomes" id="UP000008181"/>
    </source>
</evidence>
<organism evidence="7 8">
    <name type="scientific">Thermothielavioides terrestris (strain ATCC 38088 / NRRL 8126)</name>
    <name type="common">Thielavia terrestris</name>
    <dbReference type="NCBI Taxonomy" id="578455"/>
    <lineage>
        <taxon>Eukaryota</taxon>
        <taxon>Fungi</taxon>
        <taxon>Dikarya</taxon>
        <taxon>Ascomycota</taxon>
        <taxon>Pezizomycotina</taxon>
        <taxon>Sordariomycetes</taxon>
        <taxon>Sordariomycetidae</taxon>
        <taxon>Sordariales</taxon>
        <taxon>Chaetomiaceae</taxon>
        <taxon>Thermothielavioides</taxon>
        <taxon>Thermothielavioides terrestris</taxon>
    </lineage>
</organism>
<keyword evidence="8" id="KW-1185">Reference proteome</keyword>
<feature type="compositionally biased region" description="Acidic residues" evidence="5">
    <location>
        <begin position="128"/>
        <end position="154"/>
    </location>
</feature>
<feature type="region of interest" description="Disordered" evidence="5">
    <location>
        <begin position="118"/>
        <end position="172"/>
    </location>
</feature>
<keyword evidence="1" id="KW-0328">Glycosyltransferase</keyword>
<keyword evidence="2" id="KW-0808">Transferase</keyword>
<dbReference type="Gene3D" id="3.10.110.10">
    <property type="entry name" value="Ubiquitin Conjugating Enzyme"/>
    <property type="match status" value="1"/>
</dbReference>
<dbReference type="SMART" id="SM00212">
    <property type="entry name" value="UBCc"/>
    <property type="match status" value="1"/>
</dbReference>
<dbReference type="STRING" id="578455.G2RHV4"/>
<dbReference type="Gene3D" id="3.90.228.10">
    <property type="match status" value="1"/>
</dbReference>
<evidence type="ECO:0000256" key="2">
    <source>
        <dbReference type="ARBA" id="ARBA00022679"/>
    </source>
</evidence>
<dbReference type="GO" id="GO:0016779">
    <property type="term" value="F:nucleotidyltransferase activity"/>
    <property type="evidence" value="ECO:0007669"/>
    <property type="project" value="UniProtKB-KW"/>
</dbReference>
<dbReference type="eggNOG" id="KOG0897">
    <property type="taxonomic scope" value="Eukaryota"/>
</dbReference>
<feature type="region of interest" description="Disordered" evidence="5">
    <location>
        <begin position="487"/>
        <end position="506"/>
    </location>
</feature>